<name>Q7Q756_ANOGA</name>
<dbReference type="HOGENOM" id="CLU_1504697_0_0_1"/>
<sequence length="179" mass="19634">MHQSTTHTLPTLHHGLLDRWLRTQLLLLPEPLSTRWPQRRLQPTAPLRGSLLLRQAAERGADDPGCPGAHPAPAQLLPVAGSIRLPVPARTGRPHVHDGVGRRAGRTGREQCTILRLRPRSVSQHAPVSHLRPEHRAAQVLRAGSVHGDRSDNAFHRRLVEGEQEGEACLHSGVSTITS</sequence>
<evidence type="ECO:0000313" key="2">
    <source>
        <dbReference type="EMBL" id="EAA11270.4"/>
    </source>
</evidence>
<reference evidence="2" key="3">
    <citation type="journal article" date="2004" name="Trends Parasitol.">
        <title>The Anopheles gambiae genome: an update.</title>
        <authorList>
            <person name="Mongin E."/>
            <person name="Louis C."/>
            <person name="Holt R.A."/>
            <person name="Birney E."/>
            <person name="Collins F.H."/>
        </authorList>
    </citation>
    <scope>NUCLEOTIDE SEQUENCE</scope>
    <source>
        <strain evidence="2">PEST</strain>
    </source>
</reference>
<evidence type="ECO:0000256" key="1">
    <source>
        <dbReference type="SAM" id="MobiDB-lite"/>
    </source>
</evidence>
<dbReference type="AlphaFoldDB" id="Q7Q756"/>
<accession>Q7Q756</accession>
<reference evidence="2" key="5">
    <citation type="submission" date="2011-05" db="EMBL/GenBank/DDBJ databases">
        <authorList>
            <consortium name="VectorBase"/>
        </authorList>
    </citation>
    <scope>NUCLEOTIDE SEQUENCE</scope>
    <source>
        <strain evidence="2">PEST</strain>
    </source>
</reference>
<dbReference type="PaxDb" id="7165-AGAP005497-PA"/>
<gene>
    <name evidence="2" type="ORF">AgaP_AGAP005497</name>
</gene>
<proteinExistence type="predicted"/>
<reference evidence="2" key="4">
    <citation type="journal article" date="2007" name="Genome Biol.">
        <title>Update of the Anopheles gambiae PEST genome assembly.</title>
        <authorList>
            <person name="Sharakhova M.V."/>
            <person name="Hammond M.P."/>
            <person name="Lobo N.F."/>
            <person name="Krzywinski J."/>
            <person name="Unger M.F."/>
            <person name="Hillenmeyer M.E."/>
            <person name="Bruggner R.V."/>
            <person name="Birney E."/>
            <person name="Collins F.H."/>
        </authorList>
    </citation>
    <scope>NUCLEOTIDE SEQUENCE</scope>
    <source>
        <strain evidence="2">PEST</strain>
    </source>
</reference>
<reference evidence="2" key="1">
    <citation type="journal article" date="2002" name="Science">
        <title>The genome sequence of the malaria mosquito Anopheles gambiae.</title>
        <authorList>
            <person name="Holt R.A."/>
            <person name="Subramanian G.M."/>
            <person name="Halpern A."/>
            <person name="Sutton G.G."/>
            <person name="Charlab R."/>
            <person name="Nusskern D.R."/>
            <person name="Wincker P."/>
            <person name="Clark A.G."/>
            <person name="Ribeiro J.M."/>
            <person name="Wides R."/>
            <person name="Salzberg S.L."/>
            <person name="Loftus B."/>
            <person name="Yandell M."/>
            <person name="Majoros W.H."/>
            <person name="Rusch D.B."/>
            <person name="Lai Z."/>
            <person name="Kraft C.L."/>
            <person name="Abril J.F."/>
            <person name="Anthouard V."/>
            <person name="Arensburger P."/>
            <person name="Atkinson P.W."/>
            <person name="Baden H."/>
            <person name="de Berardinis V."/>
            <person name="Baldwin D."/>
            <person name="Benes V."/>
            <person name="Biedler J."/>
            <person name="Blass C."/>
            <person name="Bolanos R."/>
            <person name="Boscus D."/>
            <person name="Barnstead M."/>
            <person name="Cai S."/>
            <person name="Center A."/>
            <person name="Chaturverdi K."/>
            <person name="Christophides G.K."/>
            <person name="Chrystal M.A."/>
            <person name="Clamp M."/>
            <person name="Cravchik A."/>
            <person name="Curwen V."/>
            <person name="Dana A."/>
            <person name="Delcher A."/>
            <person name="Dew I."/>
            <person name="Evans C.A."/>
            <person name="Flanigan M."/>
            <person name="Grundschober-Freimoser A."/>
            <person name="Friedli L."/>
            <person name="Gu Z."/>
            <person name="Guan P."/>
            <person name="Guigo R."/>
            <person name="Hillenmeyer M.E."/>
            <person name="Hladun S.L."/>
            <person name="Hogan J.R."/>
            <person name="Hong Y.S."/>
            <person name="Hoover J."/>
            <person name="Jaillon O."/>
            <person name="Ke Z."/>
            <person name="Kodira C."/>
            <person name="Kokoza E."/>
            <person name="Koutsos A."/>
            <person name="Letunic I."/>
            <person name="Levitsky A."/>
            <person name="Liang Y."/>
            <person name="Lin J.J."/>
            <person name="Lobo N.F."/>
            <person name="Lopez J.R."/>
            <person name="Malek J.A."/>
            <person name="McIntosh T.C."/>
            <person name="Meister S."/>
            <person name="Miller J."/>
            <person name="Mobarry C."/>
            <person name="Mongin E."/>
            <person name="Murphy S.D."/>
            <person name="O'Brochta D.A."/>
            <person name="Pfannkoch C."/>
            <person name="Qi R."/>
            <person name="Regier M.A."/>
            <person name="Remington K."/>
            <person name="Shao H."/>
            <person name="Sharakhova M.V."/>
            <person name="Sitter C.D."/>
            <person name="Shetty J."/>
            <person name="Smith T.J."/>
            <person name="Strong R."/>
            <person name="Sun J."/>
            <person name="Thomasova D."/>
            <person name="Ton L.Q."/>
            <person name="Topalis P."/>
            <person name="Tu Z."/>
            <person name="Unger M.F."/>
            <person name="Walenz B."/>
            <person name="Wang A."/>
            <person name="Wang J."/>
            <person name="Wang M."/>
            <person name="Wang X."/>
            <person name="Woodford K.J."/>
            <person name="Wortman J.R."/>
            <person name="Wu M."/>
            <person name="Yao A."/>
            <person name="Zdobnov E.M."/>
            <person name="Zhang H."/>
            <person name="Zhao Q."/>
            <person name="Zhao S."/>
            <person name="Zhu S.C."/>
            <person name="Zhimulev I."/>
            <person name="Coluzzi M."/>
            <person name="della Torre A."/>
            <person name="Roth C.W."/>
            <person name="Louis C."/>
            <person name="Kalush F."/>
            <person name="Mural R.J."/>
            <person name="Myers E.W."/>
            <person name="Adams M.D."/>
            <person name="Smith H.O."/>
            <person name="Broder S."/>
            <person name="Gardner M.J."/>
            <person name="Fraser C.M."/>
            <person name="Birney E."/>
            <person name="Bork P."/>
            <person name="Brey P.T."/>
            <person name="Venter J.C."/>
            <person name="Weissenbach J."/>
            <person name="Kafatos F.C."/>
            <person name="Collins F.H."/>
            <person name="Hoffman S.L."/>
        </authorList>
    </citation>
    <scope>NUCLEOTIDE SEQUENCE [LARGE SCALE GENOMIC DNA]</scope>
    <source>
        <strain evidence="2">PEST</strain>
    </source>
</reference>
<comment type="caution">
    <text evidence="2">The sequence shown here is derived from an EMBL/GenBank/DDBJ whole genome shotgun (WGS) entry which is preliminary data.</text>
</comment>
<protein>
    <submittedName>
        <fullName evidence="2">AGAP005497-PA</fullName>
    </submittedName>
</protein>
<dbReference type="EMBL" id="AAAB01008960">
    <property type="protein sequence ID" value="EAA11270.4"/>
    <property type="molecule type" value="Genomic_DNA"/>
</dbReference>
<feature type="region of interest" description="Disordered" evidence="1">
    <location>
        <begin position="87"/>
        <end position="107"/>
    </location>
</feature>
<organism evidence="2">
    <name type="scientific">Anopheles gambiae</name>
    <name type="common">African malaria mosquito</name>
    <dbReference type="NCBI Taxonomy" id="7165"/>
    <lineage>
        <taxon>Eukaryota</taxon>
        <taxon>Metazoa</taxon>
        <taxon>Ecdysozoa</taxon>
        <taxon>Arthropoda</taxon>
        <taxon>Hexapoda</taxon>
        <taxon>Insecta</taxon>
        <taxon>Pterygota</taxon>
        <taxon>Neoptera</taxon>
        <taxon>Endopterygota</taxon>
        <taxon>Diptera</taxon>
        <taxon>Nematocera</taxon>
        <taxon>Culicoidea</taxon>
        <taxon>Culicidae</taxon>
        <taxon>Anophelinae</taxon>
        <taxon>Anopheles</taxon>
    </lineage>
</organism>
<reference evidence="2" key="2">
    <citation type="submission" date="2002-03" db="EMBL/GenBank/DDBJ databases">
        <authorList>
            <consortium name="The Anopheles Genome Sequencing Consortium"/>
        </authorList>
    </citation>
    <scope>NUCLEOTIDE SEQUENCE</scope>
    <source>
        <strain evidence="2">PEST</strain>
    </source>
</reference>